<comment type="subcellular location">
    <subcellularLocation>
        <location evidence="1">Membrane</location>
        <topology evidence="1">Multi-pass membrane protein</topology>
    </subcellularLocation>
</comment>
<accession>A0A7J7ICQ6</accession>
<feature type="transmembrane region" description="Helical" evidence="5">
    <location>
        <begin position="115"/>
        <end position="134"/>
    </location>
</feature>
<feature type="transmembrane region" description="Helical" evidence="5">
    <location>
        <begin position="214"/>
        <end position="236"/>
    </location>
</feature>
<dbReference type="PANTHER" id="PTHR11040">
    <property type="entry name" value="ZINC/IRON TRANSPORTER"/>
    <property type="match status" value="1"/>
</dbReference>
<feature type="chain" id="PRO_5029568841" description="Zinc transporter" evidence="6">
    <location>
        <begin position="26"/>
        <end position="302"/>
    </location>
</feature>
<keyword evidence="6" id="KW-0732">Signal</keyword>
<feature type="transmembrane region" description="Helical" evidence="5">
    <location>
        <begin position="243"/>
        <end position="265"/>
    </location>
</feature>
<feature type="signal peptide" evidence="6">
    <location>
        <begin position="1"/>
        <end position="25"/>
    </location>
</feature>
<gene>
    <name evidence="7" type="ORF">F1559_001927</name>
</gene>
<dbReference type="PANTHER" id="PTHR11040:SF44">
    <property type="entry name" value="PROTEIN ZNTC-RELATED"/>
    <property type="match status" value="1"/>
</dbReference>
<name>A0A7J7ICQ6_9RHOD</name>
<dbReference type="GO" id="GO:0016020">
    <property type="term" value="C:membrane"/>
    <property type="evidence" value="ECO:0007669"/>
    <property type="project" value="UniProtKB-SubCell"/>
</dbReference>
<proteinExistence type="predicted"/>
<keyword evidence="2 5" id="KW-0812">Transmembrane</keyword>
<dbReference type="InterPro" id="IPR003689">
    <property type="entry name" value="ZIP"/>
</dbReference>
<evidence type="ECO:0000313" key="8">
    <source>
        <dbReference type="Proteomes" id="UP000530660"/>
    </source>
</evidence>
<evidence type="ECO:0000256" key="5">
    <source>
        <dbReference type="SAM" id="Phobius"/>
    </source>
</evidence>
<keyword evidence="3 5" id="KW-1133">Transmembrane helix</keyword>
<evidence type="ECO:0000313" key="7">
    <source>
        <dbReference type="EMBL" id="KAF6000875.1"/>
    </source>
</evidence>
<sequence>MIYFICAQILLFALAFLGVLVPSYGGGWRLERGAEALARSREPPVEQGCASQAQATIVDGQRESRENLWVLDVQEWGRGIAAGVLLSAALVHILPSSTLQLKEGLAAVRGSDLETALTVLGTSILVGILGVYSLDLQVRRYSRNSEDNFSTKEESKEADGHAIPLLVGSHRAEPSSVSVGAWPLPDQTRSLQPSAYQDSNCLVSDGRQYATESLIWRVLLCSLSFHALSEGFALGLSQSNIFLMLYLAIIFHKFFAGFALGVSIACADVPFRRQLGCCSAFCCRNSLRCYLGETPCQFRPIK</sequence>
<evidence type="ECO:0000256" key="2">
    <source>
        <dbReference type="ARBA" id="ARBA00022692"/>
    </source>
</evidence>
<comment type="caution">
    <text evidence="7">The sequence shown here is derived from an EMBL/GenBank/DDBJ whole genome shotgun (WGS) entry which is preliminary data.</text>
</comment>
<evidence type="ECO:0000256" key="1">
    <source>
        <dbReference type="ARBA" id="ARBA00004141"/>
    </source>
</evidence>
<evidence type="ECO:0000256" key="3">
    <source>
        <dbReference type="ARBA" id="ARBA00022989"/>
    </source>
</evidence>
<organism evidence="7 8">
    <name type="scientific">Cyanidiococcus yangmingshanensis</name>
    <dbReference type="NCBI Taxonomy" id="2690220"/>
    <lineage>
        <taxon>Eukaryota</taxon>
        <taxon>Rhodophyta</taxon>
        <taxon>Bangiophyceae</taxon>
        <taxon>Cyanidiales</taxon>
        <taxon>Cyanidiaceae</taxon>
        <taxon>Cyanidiococcus</taxon>
    </lineage>
</organism>
<protein>
    <recommendedName>
        <fullName evidence="9">Zinc transporter</fullName>
    </recommendedName>
</protein>
<evidence type="ECO:0000256" key="4">
    <source>
        <dbReference type="ARBA" id="ARBA00023136"/>
    </source>
</evidence>
<dbReference type="AlphaFoldDB" id="A0A7J7ICQ6"/>
<reference evidence="7 8" key="1">
    <citation type="journal article" date="2020" name="J. Phycol.">
        <title>Comparative genome analysis reveals Cyanidiococcus gen. nov., a new extremophilic red algal genus sister to Cyanidioschyzon (Cyanidioschyzonaceae, Rhodophyta).</title>
        <authorList>
            <person name="Liu S.-L."/>
            <person name="Chiang Y.-R."/>
            <person name="Yoon H.S."/>
            <person name="Fu H.-Y."/>
        </authorList>
    </citation>
    <scope>NUCLEOTIDE SEQUENCE [LARGE SCALE GENOMIC DNA]</scope>
    <source>
        <strain evidence="7 8">THAL066</strain>
    </source>
</reference>
<dbReference type="EMBL" id="VWRR01000017">
    <property type="protein sequence ID" value="KAF6000875.1"/>
    <property type="molecule type" value="Genomic_DNA"/>
</dbReference>
<dbReference type="Proteomes" id="UP000530660">
    <property type="component" value="Unassembled WGS sequence"/>
</dbReference>
<keyword evidence="4 5" id="KW-0472">Membrane</keyword>
<dbReference type="Pfam" id="PF02535">
    <property type="entry name" value="Zip"/>
    <property type="match status" value="1"/>
</dbReference>
<dbReference type="GO" id="GO:0005385">
    <property type="term" value="F:zinc ion transmembrane transporter activity"/>
    <property type="evidence" value="ECO:0007669"/>
    <property type="project" value="TreeGrafter"/>
</dbReference>
<evidence type="ECO:0000256" key="6">
    <source>
        <dbReference type="SAM" id="SignalP"/>
    </source>
</evidence>
<evidence type="ECO:0008006" key="9">
    <source>
        <dbReference type="Google" id="ProtNLM"/>
    </source>
</evidence>
<keyword evidence="8" id="KW-1185">Reference proteome</keyword>
<dbReference type="OrthoDB" id="448280at2759"/>